<keyword evidence="1" id="KW-0812">Transmembrane</keyword>
<reference evidence="2 3" key="1">
    <citation type="submission" date="2019-12" db="EMBL/GenBank/DDBJ databases">
        <title>A genome sequence resource for the geographically widespread anthracnose pathogen Colletotrichum asianum.</title>
        <authorList>
            <person name="Meng Y."/>
        </authorList>
    </citation>
    <scope>NUCLEOTIDE SEQUENCE [LARGE SCALE GENOMIC DNA]</scope>
    <source>
        <strain evidence="2 3">ICMP 18580</strain>
    </source>
</reference>
<evidence type="ECO:0000313" key="2">
    <source>
        <dbReference type="EMBL" id="KAF0318583.1"/>
    </source>
</evidence>
<proteinExistence type="predicted"/>
<keyword evidence="1" id="KW-1133">Transmembrane helix</keyword>
<protein>
    <submittedName>
        <fullName evidence="2">Uncharacterized protein</fullName>
    </submittedName>
</protein>
<evidence type="ECO:0000256" key="1">
    <source>
        <dbReference type="SAM" id="Phobius"/>
    </source>
</evidence>
<dbReference type="Proteomes" id="UP000434172">
    <property type="component" value="Unassembled WGS sequence"/>
</dbReference>
<accession>A0A8H3VZZ7</accession>
<dbReference type="OrthoDB" id="5427664at2759"/>
<organism evidence="2 3">
    <name type="scientific">Colletotrichum asianum</name>
    <dbReference type="NCBI Taxonomy" id="702518"/>
    <lineage>
        <taxon>Eukaryota</taxon>
        <taxon>Fungi</taxon>
        <taxon>Dikarya</taxon>
        <taxon>Ascomycota</taxon>
        <taxon>Pezizomycotina</taxon>
        <taxon>Sordariomycetes</taxon>
        <taxon>Hypocreomycetidae</taxon>
        <taxon>Glomerellales</taxon>
        <taxon>Glomerellaceae</taxon>
        <taxon>Colletotrichum</taxon>
        <taxon>Colletotrichum gloeosporioides species complex</taxon>
    </lineage>
</organism>
<evidence type="ECO:0000313" key="3">
    <source>
        <dbReference type="Proteomes" id="UP000434172"/>
    </source>
</evidence>
<sequence>MQILHLRSTSKLCSQFVPVTDIGNPGVSGLGVLIGFVGTGCLIVLILIGHYIFTYDPTLDPFRGPDERQKRSSVPNVVDVVVLKRLRGAMSLIGINFEWLNNHNGGMKIEKALNKVQYPTYSTFSMLTKASLFSA</sequence>
<comment type="caution">
    <text evidence="2">The sequence shown here is derived from an EMBL/GenBank/DDBJ whole genome shotgun (WGS) entry which is preliminary data.</text>
</comment>
<feature type="transmembrane region" description="Helical" evidence="1">
    <location>
        <begin position="30"/>
        <end position="53"/>
    </location>
</feature>
<gene>
    <name evidence="2" type="ORF">GQ607_014134</name>
</gene>
<keyword evidence="1" id="KW-0472">Membrane</keyword>
<dbReference type="EMBL" id="WOWK01000107">
    <property type="protein sequence ID" value="KAF0318583.1"/>
    <property type="molecule type" value="Genomic_DNA"/>
</dbReference>
<name>A0A8H3VZZ7_9PEZI</name>
<dbReference type="AlphaFoldDB" id="A0A8H3VZZ7"/>
<keyword evidence="3" id="KW-1185">Reference proteome</keyword>